<dbReference type="GO" id="GO:0050545">
    <property type="term" value="F:sulfopyruvate decarboxylase activity"/>
    <property type="evidence" value="ECO:0007669"/>
    <property type="project" value="TreeGrafter"/>
</dbReference>
<dbReference type="STRING" id="623280.SAMN05660226_02644"/>
<dbReference type="PANTHER" id="PTHR37311">
    <property type="entry name" value="2-PHOSPHOSULFOLACTATE PHOSPHATASE-RELATED"/>
    <property type="match status" value="1"/>
</dbReference>
<dbReference type="PANTHER" id="PTHR37311:SF1">
    <property type="entry name" value="2-PHOSPHOSULFOLACTATE PHOSPHATASE-RELATED"/>
    <property type="match status" value="1"/>
</dbReference>
<dbReference type="Proteomes" id="UP000190541">
    <property type="component" value="Unassembled WGS sequence"/>
</dbReference>
<dbReference type="SUPFAM" id="SSF142823">
    <property type="entry name" value="ComB-like"/>
    <property type="match status" value="1"/>
</dbReference>
<dbReference type="EMBL" id="FUYS01000006">
    <property type="protein sequence ID" value="SKB68502.1"/>
    <property type="molecule type" value="Genomic_DNA"/>
</dbReference>
<sequence>MAPKSIRVCLSPALLPFYPLDDTIAVVIDIFRATSSICYGLANGAKAIIPVAEVEACLAYRGNGHLLAAERDGEVVTGFDFGNSPFSYTADKVGGKTVVLTTTNGTRAIQWSAGATAVVAGSFLNISALSRWLQSQNHHVLMVCAGWKNQFSLEDTVFAGALANSLNTGGIELDDAAHAAESLYLEAKDNLKAYLSKASHSKRMQRLNIDADISFCLQQDTVSVIPIMNGHELVRLAETT</sequence>
<dbReference type="InterPro" id="IPR005238">
    <property type="entry name" value="ComB-like"/>
</dbReference>
<comment type="catalytic activity">
    <reaction evidence="7 8">
        <text>(2R)-O-phospho-3-sulfolactate + H2O = (2R)-3-sulfolactate + phosphate</text>
        <dbReference type="Rhea" id="RHEA:23416"/>
        <dbReference type="ChEBI" id="CHEBI:15377"/>
        <dbReference type="ChEBI" id="CHEBI:15597"/>
        <dbReference type="ChEBI" id="CHEBI:43474"/>
        <dbReference type="ChEBI" id="CHEBI:58738"/>
        <dbReference type="EC" id="3.1.3.71"/>
    </reaction>
</comment>
<dbReference type="FunFam" id="3.90.1560.10:FF:000001">
    <property type="entry name" value="Probable 2-phosphosulfolactate phosphatase"/>
    <property type="match status" value="1"/>
</dbReference>
<name>A0A1T5D9S0_9SPHI</name>
<gene>
    <name evidence="8" type="primary">comB</name>
    <name evidence="9" type="ORF">SAMN05660226_02644</name>
</gene>
<dbReference type="AlphaFoldDB" id="A0A1T5D9S0"/>
<comment type="cofactor">
    <cofactor evidence="1 8">
        <name>Mg(2+)</name>
        <dbReference type="ChEBI" id="CHEBI:18420"/>
    </cofactor>
</comment>
<dbReference type="GO" id="GO:0050532">
    <property type="term" value="F:2-phosphosulfolactate phosphatase activity"/>
    <property type="evidence" value="ECO:0007669"/>
    <property type="project" value="UniProtKB-UniRule"/>
</dbReference>
<evidence type="ECO:0000256" key="3">
    <source>
        <dbReference type="ARBA" id="ARBA00012953"/>
    </source>
</evidence>
<dbReference type="GO" id="GO:0000287">
    <property type="term" value="F:magnesium ion binding"/>
    <property type="evidence" value="ECO:0007669"/>
    <property type="project" value="UniProtKB-UniRule"/>
</dbReference>
<evidence type="ECO:0000256" key="8">
    <source>
        <dbReference type="HAMAP-Rule" id="MF_00490"/>
    </source>
</evidence>
<evidence type="ECO:0000256" key="2">
    <source>
        <dbReference type="ARBA" id="ARBA00009997"/>
    </source>
</evidence>
<evidence type="ECO:0000256" key="7">
    <source>
        <dbReference type="ARBA" id="ARBA00033711"/>
    </source>
</evidence>
<dbReference type="OrthoDB" id="4913at2"/>
<comment type="similarity">
    <text evidence="2 8">Belongs to the ComB family.</text>
</comment>
<organism evidence="9 10">
    <name type="scientific">Parapedobacter luteus</name>
    <dbReference type="NCBI Taxonomy" id="623280"/>
    <lineage>
        <taxon>Bacteria</taxon>
        <taxon>Pseudomonadati</taxon>
        <taxon>Bacteroidota</taxon>
        <taxon>Sphingobacteriia</taxon>
        <taxon>Sphingobacteriales</taxon>
        <taxon>Sphingobacteriaceae</taxon>
        <taxon>Parapedobacter</taxon>
    </lineage>
</organism>
<protein>
    <recommendedName>
        <fullName evidence="4 8">Probable 2-phosphosulfolactate phosphatase</fullName>
        <ecNumber evidence="3 8">3.1.3.71</ecNumber>
    </recommendedName>
</protein>
<accession>A0A1T5D9S0</accession>
<dbReference type="Gene3D" id="3.90.1560.10">
    <property type="entry name" value="ComB-like"/>
    <property type="match status" value="1"/>
</dbReference>
<proteinExistence type="inferred from homology"/>
<evidence type="ECO:0000256" key="5">
    <source>
        <dbReference type="ARBA" id="ARBA00022801"/>
    </source>
</evidence>
<dbReference type="RefSeq" id="WP_079717326.1">
    <property type="nucleotide sequence ID" value="NZ_FUYS01000006.1"/>
</dbReference>
<dbReference type="Pfam" id="PF04029">
    <property type="entry name" value="2-ph_phosp"/>
    <property type="match status" value="1"/>
</dbReference>
<dbReference type="EC" id="3.1.3.71" evidence="3 8"/>
<keyword evidence="10" id="KW-1185">Reference proteome</keyword>
<dbReference type="InterPro" id="IPR036702">
    <property type="entry name" value="ComB-like_sf"/>
</dbReference>
<evidence type="ECO:0000256" key="1">
    <source>
        <dbReference type="ARBA" id="ARBA00001946"/>
    </source>
</evidence>
<evidence type="ECO:0000313" key="9">
    <source>
        <dbReference type="EMBL" id="SKB68502.1"/>
    </source>
</evidence>
<evidence type="ECO:0000256" key="6">
    <source>
        <dbReference type="ARBA" id="ARBA00022842"/>
    </source>
</evidence>
<dbReference type="HAMAP" id="MF_00490">
    <property type="entry name" value="ComB"/>
    <property type="match status" value="1"/>
</dbReference>
<reference evidence="9 10" key="1">
    <citation type="submission" date="2017-02" db="EMBL/GenBank/DDBJ databases">
        <authorList>
            <person name="Peterson S.W."/>
        </authorList>
    </citation>
    <scope>NUCLEOTIDE SEQUENCE [LARGE SCALE GENOMIC DNA]</scope>
    <source>
        <strain evidence="9 10">DSM 22899</strain>
    </source>
</reference>
<evidence type="ECO:0000313" key="10">
    <source>
        <dbReference type="Proteomes" id="UP000190541"/>
    </source>
</evidence>
<keyword evidence="5 8" id="KW-0378">Hydrolase</keyword>
<keyword evidence="6 8" id="KW-0460">Magnesium</keyword>
<evidence type="ECO:0000256" key="4">
    <source>
        <dbReference type="ARBA" id="ARBA00021948"/>
    </source>
</evidence>